<reference evidence="11 12" key="1">
    <citation type="submission" date="2019-05" db="EMBL/GenBank/DDBJ databases">
        <authorList>
            <consortium name="Science for Life Laboratories"/>
        </authorList>
    </citation>
    <scope>NUCLEOTIDE SEQUENCE [LARGE SCALE GENOMIC DNA]</scope>
    <source>
        <strain evidence="11">Soil9</strain>
    </source>
</reference>
<evidence type="ECO:0000259" key="9">
    <source>
        <dbReference type="Pfam" id="PF06144"/>
    </source>
</evidence>
<dbReference type="EMBL" id="LR593886">
    <property type="protein sequence ID" value="VTR93009.1"/>
    <property type="molecule type" value="Genomic_DNA"/>
</dbReference>
<evidence type="ECO:0000256" key="7">
    <source>
        <dbReference type="ARBA" id="ARBA00034754"/>
    </source>
</evidence>
<dbReference type="InterPro" id="IPR005790">
    <property type="entry name" value="DNA_polIII_delta"/>
</dbReference>
<keyword evidence="6" id="KW-0239">DNA-directed DNA polymerase</keyword>
<dbReference type="Proteomes" id="UP000464178">
    <property type="component" value="Chromosome"/>
</dbReference>
<keyword evidence="3" id="KW-0808">Transferase</keyword>
<dbReference type="EC" id="2.7.7.7" evidence="1"/>
<dbReference type="GO" id="GO:0009360">
    <property type="term" value="C:DNA polymerase III complex"/>
    <property type="evidence" value="ECO:0007669"/>
    <property type="project" value="InterPro"/>
</dbReference>
<dbReference type="SUPFAM" id="SSF48019">
    <property type="entry name" value="post-AAA+ oligomerization domain-like"/>
    <property type="match status" value="1"/>
</dbReference>
<comment type="similarity">
    <text evidence="7">Belongs to the DNA polymerase HolA subunit family.</text>
</comment>
<dbReference type="GO" id="GO:0003677">
    <property type="term" value="F:DNA binding"/>
    <property type="evidence" value="ECO:0007669"/>
    <property type="project" value="InterPro"/>
</dbReference>
<evidence type="ECO:0000256" key="8">
    <source>
        <dbReference type="ARBA" id="ARBA00049244"/>
    </source>
</evidence>
<dbReference type="PANTHER" id="PTHR34388">
    <property type="entry name" value="DNA POLYMERASE III SUBUNIT DELTA"/>
    <property type="match status" value="1"/>
</dbReference>
<dbReference type="Gene3D" id="3.40.50.300">
    <property type="entry name" value="P-loop containing nucleotide triphosphate hydrolases"/>
    <property type="match status" value="1"/>
</dbReference>
<dbReference type="GO" id="GO:0003887">
    <property type="term" value="F:DNA-directed DNA polymerase activity"/>
    <property type="evidence" value="ECO:0007669"/>
    <property type="project" value="UniProtKB-KW"/>
</dbReference>
<protein>
    <recommendedName>
        <fullName evidence="2">DNA polymerase III subunit delta</fullName>
        <ecNumber evidence="1">2.7.7.7</ecNumber>
    </recommendedName>
</protein>
<dbReference type="RefSeq" id="WP_162667799.1">
    <property type="nucleotide sequence ID" value="NZ_LR593886.1"/>
</dbReference>
<evidence type="ECO:0000256" key="3">
    <source>
        <dbReference type="ARBA" id="ARBA00022679"/>
    </source>
</evidence>
<feature type="domain" description="DNA polymerase III delta N-terminal" evidence="9">
    <location>
        <begin position="18"/>
        <end position="127"/>
    </location>
</feature>
<dbReference type="InterPro" id="IPR008921">
    <property type="entry name" value="DNA_pol3_clamp-load_cplx_C"/>
</dbReference>
<keyword evidence="4" id="KW-0548">Nucleotidyltransferase</keyword>
<dbReference type="PANTHER" id="PTHR34388:SF1">
    <property type="entry name" value="DNA POLYMERASE III SUBUNIT DELTA"/>
    <property type="match status" value="1"/>
</dbReference>
<sequence>MDALQFLATKDSKRQSVYALVGDEDFLKRHARERIISVVLGEEDPSFAVSVYAGDKLDFSTARNELETLPFLAPCRVVIVENADKFVTDNRPALEAYCAKPSRVGVLILDVKTFPETTKLAKALPDAAKIGCKALPIYKLSAWCVEWAKTAHKKKLAAGAADLLVELVGTSMGLLDQEIGKLANAVGSKPGIAAEDVDALVGRSKAADVFRIMDAVGEGRPGEALSILQELFGEGEDPMAVIGPLTAQLRKLATVGRLHLVEKMALGPAMDAANVPKWDKARISFDKQLKHLGGRRLLKLPDWLVEINHGLKGGNALPERVQVERLVVTLARPLVPAKA</sequence>
<comment type="catalytic activity">
    <reaction evidence="8">
        <text>DNA(n) + a 2'-deoxyribonucleoside 5'-triphosphate = DNA(n+1) + diphosphate</text>
        <dbReference type="Rhea" id="RHEA:22508"/>
        <dbReference type="Rhea" id="RHEA-COMP:17339"/>
        <dbReference type="Rhea" id="RHEA-COMP:17340"/>
        <dbReference type="ChEBI" id="CHEBI:33019"/>
        <dbReference type="ChEBI" id="CHEBI:61560"/>
        <dbReference type="ChEBI" id="CHEBI:173112"/>
        <dbReference type="EC" id="2.7.7.7"/>
    </reaction>
</comment>
<dbReference type="KEGG" id="gms:SOIL9_47050"/>
<proteinExistence type="inferred from homology"/>
<evidence type="ECO:0000259" key="10">
    <source>
        <dbReference type="Pfam" id="PF21694"/>
    </source>
</evidence>
<name>A0A6P2CVM5_9BACT</name>
<dbReference type="SUPFAM" id="SSF52540">
    <property type="entry name" value="P-loop containing nucleoside triphosphate hydrolases"/>
    <property type="match status" value="1"/>
</dbReference>
<evidence type="ECO:0000313" key="12">
    <source>
        <dbReference type="Proteomes" id="UP000464178"/>
    </source>
</evidence>
<dbReference type="InterPro" id="IPR048466">
    <property type="entry name" value="DNA_pol3_delta-like_C"/>
</dbReference>
<evidence type="ECO:0000256" key="5">
    <source>
        <dbReference type="ARBA" id="ARBA00022705"/>
    </source>
</evidence>
<gene>
    <name evidence="11" type="ORF">SOIL9_47050</name>
</gene>
<evidence type="ECO:0000256" key="6">
    <source>
        <dbReference type="ARBA" id="ARBA00022932"/>
    </source>
</evidence>
<evidence type="ECO:0000313" key="11">
    <source>
        <dbReference type="EMBL" id="VTR93009.1"/>
    </source>
</evidence>
<dbReference type="InterPro" id="IPR010372">
    <property type="entry name" value="DNA_pol3_delta_N"/>
</dbReference>
<evidence type="ECO:0000256" key="2">
    <source>
        <dbReference type="ARBA" id="ARBA00017703"/>
    </source>
</evidence>
<organism evidence="11 12">
    <name type="scientific">Gemmata massiliana</name>
    <dbReference type="NCBI Taxonomy" id="1210884"/>
    <lineage>
        <taxon>Bacteria</taxon>
        <taxon>Pseudomonadati</taxon>
        <taxon>Planctomycetota</taxon>
        <taxon>Planctomycetia</taxon>
        <taxon>Gemmatales</taxon>
        <taxon>Gemmataceae</taxon>
        <taxon>Gemmata</taxon>
    </lineage>
</organism>
<dbReference type="InterPro" id="IPR027417">
    <property type="entry name" value="P-loop_NTPase"/>
</dbReference>
<dbReference type="Gene3D" id="1.20.272.10">
    <property type="match status" value="1"/>
</dbReference>
<accession>A0A6P2CVM5</accession>
<feature type="domain" description="DNA polymerase III delta subunit-like C-terminal" evidence="10">
    <location>
        <begin position="208"/>
        <end position="258"/>
    </location>
</feature>
<dbReference type="Pfam" id="PF21694">
    <property type="entry name" value="DNA_pol3_delta_C"/>
    <property type="match status" value="1"/>
</dbReference>
<evidence type="ECO:0000256" key="1">
    <source>
        <dbReference type="ARBA" id="ARBA00012417"/>
    </source>
</evidence>
<dbReference type="Pfam" id="PF06144">
    <property type="entry name" value="DNA_pol3_delta"/>
    <property type="match status" value="1"/>
</dbReference>
<dbReference type="GO" id="GO:0006261">
    <property type="term" value="P:DNA-templated DNA replication"/>
    <property type="evidence" value="ECO:0007669"/>
    <property type="project" value="TreeGrafter"/>
</dbReference>
<keyword evidence="5" id="KW-0235">DNA replication</keyword>
<dbReference type="AlphaFoldDB" id="A0A6P2CVM5"/>
<dbReference type="Gene3D" id="1.10.8.60">
    <property type="match status" value="1"/>
</dbReference>
<evidence type="ECO:0000256" key="4">
    <source>
        <dbReference type="ARBA" id="ARBA00022695"/>
    </source>
</evidence>
<keyword evidence="12" id="KW-1185">Reference proteome</keyword>
<dbReference type="NCBIfam" id="TIGR01128">
    <property type="entry name" value="holA"/>
    <property type="match status" value="1"/>
</dbReference>